<protein>
    <submittedName>
        <fullName evidence="1">Uncharacterized protein</fullName>
    </submittedName>
</protein>
<organism evidence="1 2">
    <name type="scientific">Mesorhizobium australicum (strain HAMBI 3006 / LMG 24608 / WSM2073)</name>
    <dbReference type="NCBI Taxonomy" id="754035"/>
    <lineage>
        <taxon>Bacteria</taxon>
        <taxon>Pseudomonadati</taxon>
        <taxon>Pseudomonadota</taxon>
        <taxon>Alphaproteobacteria</taxon>
        <taxon>Hyphomicrobiales</taxon>
        <taxon>Phyllobacteriaceae</taxon>
        <taxon>Mesorhizobium</taxon>
    </lineage>
</organism>
<dbReference type="RefSeq" id="WP_015316290.1">
    <property type="nucleotide sequence ID" value="NC_019973.1"/>
</dbReference>
<dbReference type="Pfam" id="PF13692">
    <property type="entry name" value="Glyco_trans_1_4"/>
    <property type="match status" value="1"/>
</dbReference>
<dbReference type="KEGG" id="mam:Mesau_02423"/>
<reference evidence="2" key="1">
    <citation type="submission" date="2012-02" db="EMBL/GenBank/DDBJ databases">
        <title>Complete sequence of Mesorhizobium australicum WSM2073.</title>
        <authorList>
            <person name="Lucas S."/>
            <person name="Han J."/>
            <person name="Lapidus A."/>
            <person name="Cheng J.-F."/>
            <person name="Goodwin L."/>
            <person name="Pitluck S."/>
            <person name="Peters L."/>
            <person name="Gu W."/>
            <person name="Detter J.C."/>
            <person name="Han C."/>
            <person name="Tapia R."/>
            <person name="Land M."/>
            <person name="Hauser L."/>
            <person name="Kyrpides N."/>
            <person name="Ivanova N."/>
            <person name="Pagani I."/>
            <person name="Reeve W.G."/>
            <person name="Howieson J.G."/>
            <person name="Tiwari R.P."/>
            <person name="O'Hara G.W."/>
            <person name="Atkins C.A."/>
            <person name="Ronson C.W."/>
            <person name="Nandasena K.G."/>
            <person name="Woyke T."/>
        </authorList>
    </citation>
    <scope>NUCLEOTIDE SEQUENCE [LARGE SCALE GENOMIC DNA]</scope>
    <source>
        <strain evidence="2">LMG 24608 / HAMBI 3006 / WSM2073</strain>
    </source>
</reference>
<dbReference type="HOGENOM" id="CLU_028014_4_1_5"/>
<keyword evidence="2" id="KW-1185">Reference proteome</keyword>
<dbReference type="STRING" id="754035.Mesau_02423"/>
<dbReference type="AlphaFoldDB" id="L0KJX6"/>
<sequence length="390" mass="41700">MHLLFATSIVPDGALASGYEIANAAIIAALRRAGARVTVVGFTWPGKAAADPENTVVLGAVDVRTESASPLQKLVWVGKAMFSGLTFASVKLRAVSSHDVQAALERAGPFDGYVLNSVQFAGAFERVFEDRPSIFVAHNVEHLSARENAVAAAGIFQRLLFRREARLLKLVEERLCRRARFVFTLAEEDRGALGVASDDRSAVLPLVTCATAPVRNGRRAIDCDAALIGTWTWQPNRIGLDWFLGKVVPHLRPGFRIRIAGHMPSSVTSAHPGVEFVGRVADARAFVRGAAVIPLISTAGSGVQLKTIETFELGLPSVATSRSLRGIGHRPDNCVVTDDPAGFAKALEAAAADINDVDGSTFHRRQVKALDAAVRVGLEKIGAVRQEVFA</sequence>
<proteinExistence type="predicted"/>
<evidence type="ECO:0000313" key="2">
    <source>
        <dbReference type="Proteomes" id="UP000010998"/>
    </source>
</evidence>
<gene>
    <name evidence="1" type="ordered locus">Mesau_02423</name>
</gene>
<dbReference type="eggNOG" id="COG0438">
    <property type="taxonomic scope" value="Bacteria"/>
</dbReference>
<accession>L0KJX6</accession>
<dbReference type="GeneID" id="90989891"/>
<evidence type="ECO:0000313" key="1">
    <source>
        <dbReference type="EMBL" id="AGB44850.1"/>
    </source>
</evidence>
<dbReference type="EMBL" id="CP003358">
    <property type="protein sequence ID" value="AGB44850.1"/>
    <property type="molecule type" value="Genomic_DNA"/>
</dbReference>
<name>L0KJX6_MESAW</name>
<dbReference type="SUPFAM" id="SSF53756">
    <property type="entry name" value="UDP-Glycosyltransferase/glycogen phosphorylase"/>
    <property type="match status" value="1"/>
</dbReference>
<dbReference type="OrthoDB" id="8432722at2"/>
<dbReference type="Proteomes" id="UP000010998">
    <property type="component" value="Chromosome"/>
</dbReference>